<dbReference type="InterPro" id="IPR000297">
    <property type="entry name" value="PPIase_PpiC"/>
</dbReference>
<dbReference type="InterPro" id="IPR027304">
    <property type="entry name" value="Trigger_fact/SurA_dom_sf"/>
</dbReference>
<protein>
    <recommendedName>
        <fullName evidence="2">peptidylprolyl isomerase</fullName>
        <ecNumber evidence="2">5.2.1.8</ecNumber>
    </recommendedName>
</protein>
<sequence>MRETIRREPFVLFALLAMAALAVLAGCKSQETSSSESPSAPNASAVSPQGGEGAGQSGDDVIATVGGVAITRQQLMDRLLSAYGSEALRTMMLQETVREEAATSQIEVSDTELDAELRQMKQGYESEEAFYRQMQEQLGMNPQEVLEDARYRLLLEKLIVQGVVVSDEEIERYMDEHRQEWMPKKQYHLLLIVVDSRKQANDVMAKLANGADFAELARTRSIDEFSADAGGDLGWVEEDDPFVAEKVLRTAKELSSGDVGGPVALDEGYAVVKVEGRSLSQTKPEDQVRDDVRRQIALGKAPTAKDYEQSLLEKYGAVVNDRTLRN</sequence>
<dbReference type="GO" id="GO:0016853">
    <property type="term" value="F:isomerase activity"/>
    <property type="evidence" value="ECO:0007669"/>
    <property type="project" value="UniProtKB-KW"/>
</dbReference>
<feature type="domain" description="PpiC" evidence="8">
    <location>
        <begin position="188"/>
        <end position="276"/>
    </location>
</feature>
<keyword evidence="5 6" id="KW-0413">Isomerase</keyword>
<dbReference type="PANTHER" id="PTHR47245">
    <property type="entry name" value="PEPTIDYLPROLYL ISOMERASE"/>
    <property type="match status" value="1"/>
</dbReference>
<dbReference type="SUPFAM" id="SSF109998">
    <property type="entry name" value="Triger factor/SurA peptide-binding domain-like"/>
    <property type="match status" value="1"/>
</dbReference>
<evidence type="ECO:0000256" key="3">
    <source>
        <dbReference type="ARBA" id="ARBA00022729"/>
    </source>
</evidence>
<proteinExistence type="predicted"/>
<evidence type="ECO:0000256" key="5">
    <source>
        <dbReference type="ARBA" id="ARBA00023235"/>
    </source>
</evidence>
<feature type="compositionally biased region" description="Low complexity" evidence="7">
    <location>
        <begin position="33"/>
        <end position="48"/>
    </location>
</feature>
<dbReference type="PANTHER" id="PTHR47245:SF1">
    <property type="entry name" value="FOLDASE PROTEIN PRSA"/>
    <property type="match status" value="1"/>
</dbReference>
<feature type="region of interest" description="Disordered" evidence="7">
    <location>
        <begin position="31"/>
        <end position="58"/>
    </location>
</feature>
<dbReference type="InterPro" id="IPR046357">
    <property type="entry name" value="PPIase_dom_sf"/>
</dbReference>
<evidence type="ECO:0000256" key="2">
    <source>
        <dbReference type="ARBA" id="ARBA00013194"/>
    </source>
</evidence>
<dbReference type="SUPFAM" id="SSF54534">
    <property type="entry name" value="FKBP-like"/>
    <property type="match status" value="1"/>
</dbReference>
<gene>
    <name evidence="9" type="ORF">ACFPOF_29330</name>
</gene>
<dbReference type="RefSeq" id="WP_378138978.1">
    <property type="nucleotide sequence ID" value="NZ_JBHSMI010000062.1"/>
</dbReference>
<evidence type="ECO:0000259" key="8">
    <source>
        <dbReference type="PROSITE" id="PS50198"/>
    </source>
</evidence>
<dbReference type="Pfam" id="PF13145">
    <property type="entry name" value="Rotamase_2"/>
    <property type="match status" value="1"/>
</dbReference>
<reference evidence="10" key="1">
    <citation type="journal article" date="2019" name="Int. J. Syst. Evol. Microbiol.">
        <title>The Global Catalogue of Microorganisms (GCM) 10K type strain sequencing project: providing services to taxonomists for standard genome sequencing and annotation.</title>
        <authorList>
            <consortium name="The Broad Institute Genomics Platform"/>
            <consortium name="The Broad Institute Genome Sequencing Center for Infectious Disease"/>
            <person name="Wu L."/>
            <person name="Ma J."/>
        </authorList>
    </citation>
    <scope>NUCLEOTIDE SEQUENCE [LARGE SCALE GENOMIC DNA]</scope>
    <source>
        <strain evidence="10">CGMCC 1.18575</strain>
    </source>
</reference>
<comment type="caution">
    <text evidence="9">The sequence shown here is derived from an EMBL/GenBank/DDBJ whole genome shotgun (WGS) entry which is preliminary data.</text>
</comment>
<name>A0ABW0I2N2_9BACL</name>
<dbReference type="Proteomes" id="UP001596113">
    <property type="component" value="Unassembled WGS sequence"/>
</dbReference>
<keyword evidence="4 6" id="KW-0697">Rotamase</keyword>
<dbReference type="Gene3D" id="1.10.4030.10">
    <property type="entry name" value="Porin chaperone SurA, peptide-binding domain"/>
    <property type="match status" value="1"/>
</dbReference>
<organism evidence="9 10">
    <name type="scientific">Cohnella soli</name>
    <dbReference type="NCBI Taxonomy" id="425005"/>
    <lineage>
        <taxon>Bacteria</taxon>
        <taxon>Bacillati</taxon>
        <taxon>Bacillota</taxon>
        <taxon>Bacilli</taxon>
        <taxon>Bacillales</taxon>
        <taxon>Paenibacillaceae</taxon>
        <taxon>Cohnella</taxon>
    </lineage>
</organism>
<dbReference type="EMBL" id="JBHSMI010000062">
    <property type="protein sequence ID" value="MFC5406848.1"/>
    <property type="molecule type" value="Genomic_DNA"/>
</dbReference>
<evidence type="ECO:0000313" key="10">
    <source>
        <dbReference type="Proteomes" id="UP001596113"/>
    </source>
</evidence>
<dbReference type="PROSITE" id="PS01096">
    <property type="entry name" value="PPIC_PPIASE_1"/>
    <property type="match status" value="1"/>
</dbReference>
<evidence type="ECO:0000256" key="4">
    <source>
        <dbReference type="ARBA" id="ARBA00023110"/>
    </source>
</evidence>
<evidence type="ECO:0000256" key="7">
    <source>
        <dbReference type="SAM" id="MobiDB-lite"/>
    </source>
</evidence>
<comment type="catalytic activity">
    <reaction evidence="1">
        <text>[protein]-peptidylproline (omega=180) = [protein]-peptidylproline (omega=0)</text>
        <dbReference type="Rhea" id="RHEA:16237"/>
        <dbReference type="Rhea" id="RHEA-COMP:10747"/>
        <dbReference type="Rhea" id="RHEA-COMP:10748"/>
        <dbReference type="ChEBI" id="CHEBI:83833"/>
        <dbReference type="ChEBI" id="CHEBI:83834"/>
        <dbReference type="EC" id="5.2.1.8"/>
    </reaction>
</comment>
<dbReference type="PROSITE" id="PS50198">
    <property type="entry name" value="PPIC_PPIASE_2"/>
    <property type="match status" value="1"/>
</dbReference>
<accession>A0ABW0I2N2</accession>
<dbReference type="InterPro" id="IPR050245">
    <property type="entry name" value="PrsA_foldase"/>
</dbReference>
<keyword evidence="10" id="KW-1185">Reference proteome</keyword>
<dbReference type="InterPro" id="IPR023058">
    <property type="entry name" value="PPIase_PpiC_CS"/>
</dbReference>
<dbReference type="EC" id="5.2.1.8" evidence="2"/>
<evidence type="ECO:0000256" key="6">
    <source>
        <dbReference type="PROSITE-ProRule" id="PRU00278"/>
    </source>
</evidence>
<keyword evidence="3" id="KW-0732">Signal</keyword>
<evidence type="ECO:0000313" key="9">
    <source>
        <dbReference type="EMBL" id="MFC5406848.1"/>
    </source>
</evidence>
<dbReference type="PROSITE" id="PS51257">
    <property type="entry name" value="PROKAR_LIPOPROTEIN"/>
    <property type="match status" value="1"/>
</dbReference>
<dbReference type="Gene3D" id="3.10.50.40">
    <property type="match status" value="1"/>
</dbReference>
<evidence type="ECO:0000256" key="1">
    <source>
        <dbReference type="ARBA" id="ARBA00000971"/>
    </source>
</evidence>